<feature type="region of interest" description="Disordered" evidence="1">
    <location>
        <begin position="1"/>
        <end position="32"/>
    </location>
</feature>
<evidence type="ECO:0000256" key="1">
    <source>
        <dbReference type="SAM" id="MobiDB-lite"/>
    </source>
</evidence>
<dbReference type="Proteomes" id="UP000316621">
    <property type="component" value="Chromosome 1"/>
</dbReference>
<dbReference type="PANTHER" id="PTHR33735">
    <property type="entry name" value="EXPRESSED PROTEIN"/>
    <property type="match status" value="1"/>
</dbReference>
<proteinExistence type="predicted"/>
<sequence>MSSSATASSSLSSVKKLRRNQVHGEYQHRTSSPSHVVVGGLTHLPCRISIMNSINKHVNFLSSSSTTNSGSHYSFSRPLQPHKRTTHIRELNAIENLPAGTPLPTPPGPPNSGWFNWLLWTVIPMLFPFFKNKMSPLMLLKQKVDTIVGIVDHAAEVLEDVAEEVVKITDEFEDKVPEGSTLKKAICSVHEVAEEAIKVADLAEDLVDKGEALEKKMEDLLEKQEAEAAAKGQQQQKVMSPKSPEKQQTELPYLFIVMDVRWLG</sequence>
<keyword evidence="3" id="KW-1185">Reference proteome</keyword>
<dbReference type="PANTHER" id="PTHR33735:SF14">
    <property type="entry name" value="PHAGE CAPSID SCAFFOLDING PROTEIN (GPO) SERINE PEPTIDASE"/>
    <property type="match status" value="1"/>
</dbReference>
<reference evidence="2 3" key="1">
    <citation type="journal article" date="2018" name="Science">
        <title>The opium poppy genome and morphinan production.</title>
        <authorList>
            <person name="Guo L."/>
            <person name="Winzer T."/>
            <person name="Yang X."/>
            <person name="Li Y."/>
            <person name="Ning Z."/>
            <person name="He Z."/>
            <person name="Teodor R."/>
            <person name="Lu Y."/>
            <person name="Bowser T.A."/>
            <person name="Graham I.A."/>
            <person name="Ye K."/>
        </authorList>
    </citation>
    <scope>NUCLEOTIDE SEQUENCE [LARGE SCALE GENOMIC DNA]</scope>
    <source>
        <strain evidence="3">cv. HN1</strain>
        <tissue evidence="2">Leaves</tissue>
    </source>
</reference>
<evidence type="ECO:0000313" key="3">
    <source>
        <dbReference type="Proteomes" id="UP000316621"/>
    </source>
</evidence>
<feature type="compositionally biased region" description="Low complexity" evidence="1">
    <location>
        <begin position="1"/>
        <end position="13"/>
    </location>
</feature>
<evidence type="ECO:0000313" key="2">
    <source>
        <dbReference type="EMBL" id="RZC46947.1"/>
    </source>
</evidence>
<protein>
    <submittedName>
        <fullName evidence="2">Uncharacterized protein</fullName>
    </submittedName>
</protein>
<name>A0A4Y7IDE3_PAPSO</name>
<organism evidence="2 3">
    <name type="scientific">Papaver somniferum</name>
    <name type="common">Opium poppy</name>
    <dbReference type="NCBI Taxonomy" id="3469"/>
    <lineage>
        <taxon>Eukaryota</taxon>
        <taxon>Viridiplantae</taxon>
        <taxon>Streptophyta</taxon>
        <taxon>Embryophyta</taxon>
        <taxon>Tracheophyta</taxon>
        <taxon>Spermatophyta</taxon>
        <taxon>Magnoliopsida</taxon>
        <taxon>Ranunculales</taxon>
        <taxon>Papaveraceae</taxon>
        <taxon>Papaveroideae</taxon>
        <taxon>Papaver</taxon>
    </lineage>
</organism>
<dbReference type="OMA" id="CRISIMN"/>
<feature type="region of interest" description="Disordered" evidence="1">
    <location>
        <begin position="225"/>
        <end position="246"/>
    </location>
</feature>
<dbReference type="Gramene" id="RZC46947">
    <property type="protein sequence ID" value="RZC46947"/>
    <property type="gene ID" value="C5167_039894"/>
</dbReference>
<dbReference type="AlphaFoldDB" id="A0A4Y7IDE3"/>
<gene>
    <name evidence="2" type="ORF">C5167_039894</name>
</gene>
<accession>A0A4Y7IDE3</accession>
<dbReference type="EMBL" id="CM010715">
    <property type="protein sequence ID" value="RZC46947.1"/>
    <property type="molecule type" value="Genomic_DNA"/>
</dbReference>